<feature type="domain" description="Serine hydroxymethyltransferase-like" evidence="9">
    <location>
        <begin position="66"/>
        <end position="464"/>
    </location>
</feature>
<evidence type="ECO:0000256" key="7">
    <source>
        <dbReference type="ARBA" id="ARBA00022898"/>
    </source>
</evidence>
<evidence type="ECO:0000313" key="10">
    <source>
        <dbReference type="EMBL" id="KAK4534991.1"/>
    </source>
</evidence>
<reference evidence="10 11" key="1">
    <citation type="submission" date="2022-07" db="EMBL/GenBank/DDBJ databases">
        <title>Genome-wide signatures of adaptation to extreme environments.</title>
        <authorList>
            <person name="Cho C.H."/>
            <person name="Yoon H.S."/>
        </authorList>
    </citation>
    <scope>NUCLEOTIDE SEQUENCE [LARGE SCALE GENOMIC DNA]</scope>
    <source>
        <strain evidence="10 11">DBV 063 E5</strain>
    </source>
</reference>
<dbReference type="GO" id="GO:0005739">
    <property type="term" value="C:mitochondrion"/>
    <property type="evidence" value="ECO:0007669"/>
    <property type="project" value="TreeGrafter"/>
</dbReference>
<dbReference type="GO" id="GO:0019264">
    <property type="term" value="P:glycine biosynthetic process from serine"/>
    <property type="evidence" value="ECO:0007669"/>
    <property type="project" value="InterPro"/>
</dbReference>
<dbReference type="Pfam" id="PF00464">
    <property type="entry name" value="SHMT"/>
    <property type="match status" value="1"/>
</dbReference>
<dbReference type="Gene3D" id="3.90.1150.10">
    <property type="entry name" value="Aspartate Aminotransferase, domain 1"/>
    <property type="match status" value="1"/>
</dbReference>
<dbReference type="GO" id="GO:0004372">
    <property type="term" value="F:glycine hydroxymethyltransferase activity"/>
    <property type="evidence" value="ECO:0007669"/>
    <property type="project" value="UniProtKB-EC"/>
</dbReference>
<evidence type="ECO:0000256" key="4">
    <source>
        <dbReference type="ARBA" id="ARBA00012256"/>
    </source>
</evidence>
<dbReference type="GO" id="GO:0030170">
    <property type="term" value="F:pyridoxal phosphate binding"/>
    <property type="evidence" value="ECO:0007669"/>
    <property type="project" value="InterPro"/>
</dbReference>
<dbReference type="PIRSF" id="PIRSF000412">
    <property type="entry name" value="SHMT"/>
    <property type="match status" value="1"/>
</dbReference>
<dbReference type="InterPro" id="IPR001085">
    <property type="entry name" value="Ser_HO-MeTrfase"/>
</dbReference>
<evidence type="ECO:0000256" key="3">
    <source>
        <dbReference type="ARBA" id="ARBA00006376"/>
    </source>
</evidence>
<sequence>MWSQTLKAVARRGAPGSLSGGNFWTRAGAMASGRLPHRRWAALSTEPVKQGQAAPSTIDPALNAPLQEADPEMFDIIEREKQRQWKSVALIPSENFTSRAVLQAIGSPLTNKYSEGRPGARYYGGNEWIDRSEQLCTQRALEAFSLDPEQWGVDVQALSGSPANMAVYTALLRPHDRIMALDLPHGGHLSHGFMTGKKRISATSIYFESMPYRLNEATGLIDYDKMEENARLFRPRLLIAGFSAYSRHLDFERMRRIADEHDAYLLADIAHISGLVSAGVIPSPFPYADVVTTTTHKALRGPRGALIFYRKGVKGKHPKTGEPIHYDLEAPIRNAVFPGLQGGPHNHTIGALAVALKLAKTPEFRVYQERVLANAQALVRGLMERGLKLASGGTDNHLLLCDLRPRGLDGARAERVLELASISLNKNTVPGDTSALNPSGIRMGAHAMTSRGCGVEDFARIAELLDEGLRVTAAIKDKVGPKMKDFRLHMADGAEGTRHPALLELRDKVERFATSFDPVGWTVDEMKYRE</sequence>
<gene>
    <name evidence="10" type="ORF">CDCA_CDCA03G1016</name>
</gene>
<comment type="caution">
    <text evidence="10">The sequence shown here is derived from an EMBL/GenBank/DDBJ whole genome shotgun (WGS) entry which is preliminary data.</text>
</comment>
<evidence type="ECO:0000256" key="2">
    <source>
        <dbReference type="ARBA" id="ARBA00004777"/>
    </source>
</evidence>
<evidence type="ECO:0000256" key="5">
    <source>
        <dbReference type="ARBA" id="ARBA00022563"/>
    </source>
</evidence>
<dbReference type="InterPro" id="IPR049943">
    <property type="entry name" value="Ser_HO-MeTrfase-like"/>
</dbReference>
<dbReference type="NCBIfam" id="NF000586">
    <property type="entry name" value="PRK00011.1"/>
    <property type="match status" value="1"/>
</dbReference>
<name>A0AAV9ISC3_CYACA</name>
<dbReference type="InterPro" id="IPR015421">
    <property type="entry name" value="PyrdxlP-dep_Trfase_major"/>
</dbReference>
<evidence type="ECO:0000313" key="11">
    <source>
        <dbReference type="Proteomes" id="UP001301350"/>
    </source>
</evidence>
<dbReference type="PANTHER" id="PTHR11680:SF28">
    <property type="entry name" value="SERINE HYDROXYMETHYLTRANSFERASE, MITOCHONDRIAL"/>
    <property type="match status" value="1"/>
</dbReference>
<dbReference type="InterPro" id="IPR039429">
    <property type="entry name" value="SHMT-like_dom"/>
</dbReference>
<dbReference type="PANTHER" id="PTHR11680">
    <property type="entry name" value="SERINE HYDROXYMETHYLTRANSFERASE"/>
    <property type="match status" value="1"/>
</dbReference>
<accession>A0AAV9ISC3</accession>
<keyword evidence="11" id="KW-1185">Reference proteome</keyword>
<dbReference type="AlphaFoldDB" id="A0AAV9ISC3"/>
<protein>
    <recommendedName>
        <fullName evidence="4">glycine hydroxymethyltransferase</fullName>
        <ecNumber evidence="4">2.1.2.1</ecNumber>
    </recommendedName>
</protein>
<dbReference type="GO" id="GO:0035999">
    <property type="term" value="P:tetrahydrofolate interconversion"/>
    <property type="evidence" value="ECO:0007669"/>
    <property type="project" value="InterPro"/>
</dbReference>
<dbReference type="EMBL" id="JANCYW010000003">
    <property type="protein sequence ID" value="KAK4534991.1"/>
    <property type="molecule type" value="Genomic_DNA"/>
</dbReference>
<dbReference type="InterPro" id="IPR015422">
    <property type="entry name" value="PyrdxlP-dep_Trfase_small"/>
</dbReference>
<dbReference type="Proteomes" id="UP001301350">
    <property type="component" value="Unassembled WGS sequence"/>
</dbReference>
<dbReference type="FunFam" id="3.40.640.10:FF:000097">
    <property type="entry name" value="Serine hydroxymethyltransferase"/>
    <property type="match status" value="1"/>
</dbReference>
<comment type="similarity">
    <text evidence="3">Belongs to the SHMT family.</text>
</comment>
<keyword evidence="5" id="KW-0554">One-carbon metabolism</keyword>
<evidence type="ECO:0000256" key="1">
    <source>
        <dbReference type="ARBA" id="ARBA00001933"/>
    </source>
</evidence>
<evidence type="ECO:0000256" key="6">
    <source>
        <dbReference type="ARBA" id="ARBA00022679"/>
    </source>
</evidence>
<comment type="pathway">
    <text evidence="2">One-carbon metabolism; tetrahydrofolate interconversion.</text>
</comment>
<dbReference type="Gene3D" id="3.40.640.10">
    <property type="entry name" value="Type I PLP-dependent aspartate aminotransferase-like (Major domain)"/>
    <property type="match status" value="1"/>
</dbReference>
<dbReference type="SUPFAM" id="SSF53383">
    <property type="entry name" value="PLP-dependent transferases"/>
    <property type="match status" value="1"/>
</dbReference>
<proteinExistence type="inferred from homology"/>
<evidence type="ECO:0000256" key="8">
    <source>
        <dbReference type="PIRSR" id="PIRSR000412-50"/>
    </source>
</evidence>
<evidence type="ECO:0000259" key="9">
    <source>
        <dbReference type="Pfam" id="PF00464"/>
    </source>
</evidence>
<comment type="cofactor">
    <cofactor evidence="1 8">
        <name>pyridoxal 5'-phosphate</name>
        <dbReference type="ChEBI" id="CHEBI:597326"/>
    </cofactor>
</comment>
<organism evidence="10 11">
    <name type="scientific">Cyanidium caldarium</name>
    <name type="common">Red alga</name>
    <dbReference type="NCBI Taxonomy" id="2771"/>
    <lineage>
        <taxon>Eukaryota</taxon>
        <taxon>Rhodophyta</taxon>
        <taxon>Bangiophyceae</taxon>
        <taxon>Cyanidiales</taxon>
        <taxon>Cyanidiaceae</taxon>
        <taxon>Cyanidium</taxon>
    </lineage>
</organism>
<keyword evidence="6" id="KW-0808">Transferase</keyword>
<dbReference type="InterPro" id="IPR015424">
    <property type="entry name" value="PyrdxlP-dep_Trfase"/>
</dbReference>
<dbReference type="HAMAP" id="MF_00051">
    <property type="entry name" value="SHMT"/>
    <property type="match status" value="1"/>
</dbReference>
<dbReference type="EC" id="2.1.2.1" evidence="4"/>
<keyword evidence="7 8" id="KW-0663">Pyridoxal phosphate</keyword>
<feature type="modified residue" description="N6-(pyridoxal phosphate)lysine" evidence="8">
    <location>
        <position position="297"/>
    </location>
</feature>
<dbReference type="CDD" id="cd00378">
    <property type="entry name" value="SHMT"/>
    <property type="match status" value="1"/>
</dbReference>